<organism evidence="2 3">
    <name type="scientific">Sapientia aquatica</name>
    <dbReference type="NCBI Taxonomy" id="1549640"/>
    <lineage>
        <taxon>Bacteria</taxon>
        <taxon>Pseudomonadati</taxon>
        <taxon>Pseudomonadota</taxon>
        <taxon>Betaproteobacteria</taxon>
        <taxon>Burkholderiales</taxon>
        <taxon>Oxalobacteraceae</taxon>
        <taxon>Sapientia</taxon>
    </lineage>
</organism>
<evidence type="ECO:0000313" key="3">
    <source>
        <dbReference type="Proteomes" id="UP000294829"/>
    </source>
</evidence>
<dbReference type="RefSeq" id="WP_133328796.1">
    <property type="nucleotide sequence ID" value="NZ_SMYL01000005.1"/>
</dbReference>
<keyword evidence="3" id="KW-1185">Reference proteome</keyword>
<proteinExistence type="predicted"/>
<accession>A0A4R5W389</accession>
<dbReference type="OrthoDB" id="7571274at2"/>
<sequence length="217" mass="22654">MIKTILRTMFIAASLLALASTANAAPIDQSQLSFNTGVPFEFSFATVTNYPLGQSFTAGKTGLLTDIYLGSNGGIQNGGDTLTMDIHSGNGIGGALLGHSTVNVSSIWTPSVNQWLITIDTTALGINVVAGNQYTFDFTAVTGPGDLAYRGILGNTNNPYAGGRIYTGAGYGNQPNWDLVFETAVDTNNVPEPAPYALLLVGALALIGFAARKRQAN</sequence>
<gene>
    <name evidence="2" type="ORF">E2I14_12075</name>
</gene>
<dbReference type="NCBIfam" id="TIGR02595">
    <property type="entry name" value="PEP_CTERM"/>
    <property type="match status" value="1"/>
</dbReference>
<evidence type="ECO:0000313" key="2">
    <source>
        <dbReference type="EMBL" id="TDK65669.1"/>
    </source>
</evidence>
<dbReference type="EMBL" id="SMYL01000005">
    <property type="protein sequence ID" value="TDK65669.1"/>
    <property type="molecule type" value="Genomic_DNA"/>
</dbReference>
<feature type="signal peptide" evidence="1">
    <location>
        <begin position="1"/>
        <end position="24"/>
    </location>
</feature>
<keyword evidence="1" id="KW-0732">Signal</keyword>
<feature type="chain" id="PRO_5020632259" evidence="1">
    <location>
        <begin position="25"/>
        <end position="217"/>
    </location>
</feature>
<dbReference type="Proteomes" id="UP000294829">
    <property type="component" value="Unassembled WGS sequence"/>
</dbReference>
<name>A0A4R5W389_9BURK</name>
<comment type="caution">
    <text evidence="2">The sequence shown here is derived from an EMBL/GenBank/DDBJ whole genome shotgun (WGS) entry which is preliminary data.</text>
</comment>
<dbReference type="InterPro" id="IPR013424">
    <property type="entry name" value="Ice-binding_C"/>
</dbReference>
<dbReference type="AlphaFoldDB" id="A0A4R5W389"/>
<evidence type="ECO:0000256" key="1">
    <source>
        <dbReference type="SAM" id="SignalP"/>
    </source>
</evidence>
<reference evidence="2 3" key="1">
    <citation type="submission" date="2019-03" db="EMBL/GenBank/DDBJ databases">
        <title>Sapientia aquatica gen. nov., sp. nov., isolated from a crater lake.</title>
        <authorList>
            <person name="Felfoldi T."/>
            <person name="Szabo A."/>
            <person name="Toth E."/>
            <person name="Schumann P."/>
            <person name="Keki Z."/>
            <person name="Marialigeti K."/>
            <person name="Mathe I."/>
        </authorList>
    </citation>
    <scope>NUCLEOTIDE SEQUENCE [LARGE SCALE GENOMIC DNA]</scope>
    <source>
        <strain evidence="2 3">SA-152</strain>
    </source>
</reference>
<protein>
    <submittedName>
        <fullName evidence="2">PEP-CTERM sorting domain-containing protein</fullName>
    </submittedName>
</protein>